<accession>A0A1W5D7N3</accession>
<evidence type="ECO:0000313" key="1">
    <source>
        <dbReference type="EMBL" id="SLM39116.1"/>
    </source>
</evidence>
<reference evidence="2" key="1">
    <citation type="submission" date="2017-03" db="EMBL/GenBank/DDBJ databases">
        <authorList>
            <person name="Sharma R."/>
            <person name="Thines M."/>
        </authorList>
    </citation>
    <scope>NUCLEOTIDE SEQUENCE [LARGE SCALE GENOMIC DNA]</scope>
</reference>
<protein>
    <submittedName>
        <fullName evidence="1">Uncharacterized protein</fullName>
    </submittedName>
</protein>
<dbReference type="EMBL" id="FWEW01003358">
    <property type="protein sequence ID" value="SLM39116.1"/>
    <property type="molecule type" value="Genomic_DNA"/>
</dbReference>
<organism evidence="1 2">
    <name type="scientific">Lasallia pustulata</name>
    <dbReference type="NCBI Taxonomy" id="136370"/>
    <lineage>
        <taxon>Eukaryota</taxon>
        <taxon>Fungi</taxon>
        <taxon>Dikarya</taxon>
        <taxon>Ascomycota</taxon>
        <taxon>Pezizomycotina</taxon>
        <taxon>Lecanoromycetes</taxon>
        <taxon>OSLEUM clade</taxon>
        <taxon>Umbilicariomycetidae</taxon>
        <taxon>Umbilicariales</taxon>
        <taxon>Umbilicariaceae</taxon>
        <taxon>Lasallia</taxon>
    </lineage>
</organism>
<feature type="non-terminal residue" evidence="1">
    <location>
        <position position="91"/>
    </location>
</feature>
<keyword evidence="2" id="KW-1185">Reference proteome</keyword>
<evidence type="ECO:0000313" key="2">
    <source>
        <dbReference type="Proteomes" id="UP000192927"/>
    </source>
</evidence>
<name>A0A1W5D7N3_9LECA</name>
<dbReference type="Proteomes" id="UP000192927">
    <property type="component" value="Unassembled WGS sequence"/>
</dbReference>
<proteinExistence type="predicted"/>
<dbReference type="AlphaFoldDB" id="A0A1W5D7N3"/>
<sequence length="91" mass="10156">MFDGAEELFEKDDPVKDIRQTYHLSMSLLRGRGKVKRGFPSAAAFADALTQDPYGGFDVMDFERPSLRAKKGKRAVSDLGLSDEDLKADMQ</sequence>